<dbReference type="Proteomes" id="UP000324222">
    <property type="component" value="Unassembled WGS sequence"/>
</dbReference>
<sequence length="187" mass="20626">MEGSGWEMEGEWKGAERRLEGTWKGDWKRAGRTLLGLVWEVSSARVSLLVLLPFPFPFRHFLMPSSHRRGSCHHFNDAIRVSRGVKVSTPHIKPSDPLSASWVIQGRREVAGLWGSLGRDLGDLVGRRVALFPSLIGEKVAASHTSSFVSAGSIITSRGLILTPMAFSPPSASSPPPVWRCRIRYAL</sequence>
<name>A0A5B7GTM4_PORTR</name>
<evidence type="ECO:0000313" key="2">
    <source>
        <dbReference type="Proteomes" id="UP000324222"/>
    </source>
</evidence>
<dbReference type="EMBL" id="VSRR010017841">
    <property type="protein sequence ID" value="MPC60735.1"/>
    <property type="molecule type" value="Genomic_DNA"/>
</dbReference>
<keyword evidence="2" id="KW-1185">Reference proteome</keyword>
<organism evidence="1 2">
    <name type="scientific">Portunus trituberculatus</name>
    <name type="common">Swimming crab</name>
    <name type="synonym">Neptunus trituberculatus</name>
    <dbReference type="NCBI Taxonomy" id="210409"/>
    <lineage>
        <taxon>Eukaryota</taxon>
        <taxon>Metazoa</taxon>
        <taxon>Ecdysozoa</taxon>
        <taxon>Arthropoda</taxon>
        <taxon>Crustacea</taxon>
        <taxon>Multicrustacea</taxon>
        <taxon>Malacostraca</taxon>
        <taxon>Eumalacostraca</taxon>
        <taxon>Eucarida</taxon>
        <taxon>Decapoda</taxon>
        <taxon>Pleocyemata</taxon>
        <taxon>Brachyura</taxon>
        <taxon>Eubrachyura</taxon>
        <taxon>Portunoidea</taxon>
        <taxon>Portunidae</taxon>
        <taxon>Portuninae</taxon>
        <taxon>Portunus</taxon>
    </lineage>
</organism>
<proteinExistence type="predicted"/>
<comment type="caution">
    <text evidence="1">The sequence shown here is derived from an EMBL/GenBank/DDBJ whole genome shotgun (WGS) entry which is preliminary data.</text>
</comment>
<gene>
    <name evidence="1" type="ORF">E2C01_054791</name>
</gene>
<dbReference type="AlphaFoldDB" id="A0A5B7GTM4"/>
<accession>A0A5B7GTM4</accession>
<reference evidence="1 2" key="1">
    <citation type="submission" date="2019-05" db="EMBL/GenBank/DDBJ databases">
        <title>Another draft genome of Portunus trituberculatus and its Hox gene families provides insights of decapod evolution.</title>
        <authorList>
            <person name="Jeong J.-H."/>
            <person name="Song I."/>
            <person name="Kim S."/>
            <person name="Choi T."/>
            <person name="Kim D."/>
            <person name="Ryu S."/>
            <person name="Kim W."/>
        </authorList>
    </citation>
    <scope>NUCLEOTIDE SEQUENCE [LARGE SCALE GENOMIC DNA]</scope>
    <source>
        <tissue evidence="1">Muscle</tissue>
    </source>
</reference>
<protein>
    <submittedName>
        <fullName evidence="1">Uncharacterized protein</fullName>
    </submittedName>
</protein>
<evidence type="ECO:0000313" key="1">
    <source>
        <dbReference type="EMBL" id="MPC60735.1"/>
    </source>
</evidence>